<dbReference type="EMBL" id="CP012900">
    <property type="protein sequence ID" value="ALJ27098.1"/>
    <property type="molecule type" value="Genomic_DNA"/>
</dbReference>
<evidence type="ECO:0000313" key="2">
    <source>
        <dbReference type="Proteomes" id="UP000061010"/>
    </source>
</evidence>
<reference evidence="1 2" key="1">
    <citation type="journal article" date="2015" name="Genome Announc.">
        <title>Complete Genome Sequencing of Stenotrophomonas acidaminiphila ZAC14D2_NAIMI4_2, a Multidrug-Resistant Strain Isolated from Sediments of a Polluted River in Mexico, Uncovers New Antibiotic Resistance Genes and a Novel Class-II Lasso Peptide Biosynthesis Gene Cluster.</title>
        <authorList>
            <person name="Vinuesa P."/>
            <person name="Ochoa-Sanchez L.E."/>
        </authorList>
    </citation>
    <scope>NUCLEOTIDE SEQUENCE [LARGE SCALE GENOMIC DNA]</scope>
    <source>
        <strain evidence="1 2">ZAC14D2_NAIMI4_2</strain>
    </source>
</reference>
<gene>
    <name evidence="1" type="ORF">AOT14_06600</name>
</gene>
<dbReference type="Proteomes" id="UP000061010">
    <property type="component" value="Chromosome"/>
</dbReference>
<dbReference type="OrthoDB" id="2111735at2"/>
<dbReference type="PATRIC" id="fig|128780.6.peg.665"/>
<keyword evidence="2" id="KW-1185">Reference proteome</keyword>
<name>A0A0R0E8A4_9GAMM</name>
<sequence>MSRSRPLVYSCSGCSSAAQMANHLALRLDRAGQAEMSCIAGVGGGVAGLVRTARSRRPILALDGCVLHCVSACLANAGVVADTHLVLSDYGVKKLKHADFDATEAEAVYATQVLPAVQALNQEKTHG</sequence>
<dbReference type="AlphaFoldDB" id="A0A0R0E8A4"/>
<proteinExistence type="predicted"/>
<protein>
    <submittedName>
        <fullName evidence="1">Zinc-binding protein</fullName>
    </submittedName>
</protein>
<evidence type="ECO:0000313" key="1">
    <source>
        <dbReference type="EMBL" id="ALJ27098.1"/>
    </source>
</evidence>
<organism evidence="1 2">
    <name type="scientific">Stenotrophomonas acidaminiphila</name>
    <dbReference type="NCBI Taxonomy" id="128780"/>
    <lineage>
        <taxon>Bacteria</taxon>
        <taxon>Pseudomonadati</taxon>
        <taxon>Pseudomonadota</taxon>
        <taxon>Gammaproteobacteria</taxon>
        <taxon>Lysobacterales</taxon>
        <taxon>Lysobacteraceae</taxon>
        <taxon>Stenotrophomonas</taxon>
    </lineage>
</organism>
<dbReference type="InterPro" id="IPR014958">
    <property type="entry name" value="DGC"/>
</dbReference>
<dbReference type="PIRSF" id="PIRSF037181">
    <property type="entry name" value="DGC"/>
    <property type="match status" value="1"/>
</dbReference>
<dbReference type="Pfam" id="PF08859">
    <property type="entry name" value="DGC"/>
    <property type="match status" value="1"/>
</dbReference>
<accession>A0A0R0E8A4</accession>
<dbReference type="KEGG" id="sacz:AOT14_06600"/>